<dbReference type="EMBL" id="DVFI01000134">
    <property type="protein sequence ID" value="HIQ63865.1"/>
    <property type="molecule type" value="Genomic_DNA"/>
</dbReference>
<name>A0A9D0YXV3_9FIRM</name>
<dbReference type="AlphaFoldDB" id="A0A9D0YXV3"/>
<reference evidence="2" key="1">
    <citation type="submission" date="2020-10" db="EMBL/GenBank/DDBJ databases">
        <authorList>
            <person name="Gilroy R."/>
        </authorList>
    </citation>
    <scope>NUCLEOTIDE SEQUENCE</scope>
    <source>
        <strain evidence="2">ChiHile30-977</strain>
    </source>
</reference>
<evidence type="ECO:0000313" key="3">
    <source>
        <dbReference type="Proteomes" id="UP000886819"/>
    </source>
</evidence>
<comment type="caution">
    <text evidence="2">The sequence shown here is derived from an EMBL/GenBank/DDBJ whole genome shotgun (WGS) entry which is preliminary data.</text>
</comment>
<keyword evidence="1" id="KW-1133">Transmembrane helix</keyword>
<evidence type="ECO:0000256" key="1">
    <source>
        <dbReference type="SAM" id="Phobius"/>
    </source>
</evidence>
<sequence>MPISNERLHEVLRRAEMLRARSIRRKKLALSLGCLALLMQLALLLKDRLSLATAVNAAFYGSLVFVGQGNHYVVIAVTFFLLGILAGRAIDALVRRWKKTQTDRYTQRWMGDEKTPQA</sequence>
<evidence type="ECO:0000313" key="2">
    <source>
        <dbReference type="EMBL" id="HIQ63865.1"/>
    </source>
</evidence>
<reference evidence="2" key="2">
    <citation type="journal article" date="2021" name="PeerJ">
        <title>Extensive microbial diversity within the chicken gut microbiome revealed by metagenomics and culture.</title>
        <authorList>
            <person name="Gilroy R."/>
            <person name="Ravi A."/>
            <person name="Getino M."/>
            <person name="Pursley I."/>
            <person name="Horton D.L."/>
            <person name="Alikhan N.F."/>
            <person name="Baker D."/>
            <person name="Gharbi K."/>
            <person name="Hall N."/>
            <person name="Watson M."/>
            <person name="Adriaenssens E.M."/>
            <person name="Foster-Nyarko E."/>
            <person name="Jarju S."/>
            <person name="Secka A."/>
            <person name="Antonio M."/>
            <person name="Oren A."/>
            <person name="Chaudhuri R.R."/>
            <person name="La Ragione R."/>
            <person name="Hildebrand F."/>
            <person name="Pallen M.J."/>
        </authorList>
    </citation>
    <scope>NUCLEOTIDE SEQUENCE</scope>
    <source>
        <strain evidence="2">ChiHile30-977</strain>
    </source>
</reference>
<keyword evidence="1" id="KW-0472">Membrane</keyword>
<organism evidence="2 3">
    <name type="scientific">Candidatus Avichristensenella intestinipullorum</name>
    <dbReference type="NCBI Taxonomy" id="2840693"/>
    <lineage>
        <taxon>Bacteria</taxon>
        <taxon>Bacillati</taxon>
        <taxon>Bacillota</taxon>
        <taxon>Clostridia</taxon>
        <taxon>Candidatus Avichristensenella</taxon>
    </lineage>
</organism>
<dbReference type="Proteomes" id="UP000886819">
    <property type="component" value="Unassembled WGS sequence"/>
</dbReference>
<feature type="transmembrane region" description="Helical" evidence="1">
    <location>
        <begin position="73"/>
        <end position="94"/>
    </location>
</feature>
<proteinExistence type="predicted"/>
<keyword evidence="1" id="KW-0812">Transmembrane</keyword>
<accession>A0A9D0YXV3</accession>
<protein>
    <submittedName>
        <fullName evidence="2">Uncharacterized protein</fullName>
    </submittedName>
</protein>
<gene>
    <name evidence="2" type="ORF">IAA66_09835</name>
</gene>